<keyword evidence="1" id="KW-1133">Transmembrane helix</keyword>
<dbReference type="NCBIfam" id="NF033493">
    <property type="entry name" value="MetS_like_NSS"/>
    <property type="match status" value="1"/>
</dbReference>
<dbReference type="STRING" id="710696.Intca_0165"/>
<dbReference type="KEGG" id="ica:Intca_0165"/>
<protein>
    <recommendedName>
        <fullName evidence="4">Methionine/alanine importer small subunit</fullName>
    </recommendedName>
</protein>
<evidence type="ECO:0000313" key="2">
    <source>
        <dbReference type="EMBL" id="ADU46726.1"/>
    </source>
</evidence>
<evidence type="ECO:0000256" key="1">
    <source>
        <dbReference type="SAM" id="Phobius"/>
    </source>
</evidence>
<dbReference type="AlphaFoldDB" id="E6S5Y6"/>
<evidence type="ECO:0008006" key="4">
    <source>
        <dbReference type="Google" id="ProtNLM"/>
    </source>
</evidence>
<keyword evidence="3" id="KW-1185">Reference proteome</keyword>
<organism evidence="2 3">
    <name type="scientific">Intrasporangium calvum (strain ATCC 23552 / DSM 43043 / JCM 3097 / NBRC 12989 / NCIMB 10167 / NRRL B-3866 / 7 KIP)</name>
    <dbReference type="NCBI Taxonomy" id="710696"/>
    <lineage>
        <taxon>Bacteria</taxon>
        <taxon>Bacillati</taxon>
        <taxon>Actinomycetota</taxon>
        <taxon>Actinomycetes</taxon>
        <taxon>Micrococcales</taxon>
        <taxon>Intrasporangiaceae</taxon>
        <taxon>Intrasporangium</taxon>
    </lineage>
</organism>
<keyword evidence="1" id="KW-0472">Membrane</keyword>
<feature type="transmembrane region" description="Helical" evidence="1">
    <location>
        <begin position="6"/>
        <end position="27"/>
    </location>
</feature>
<sequence length="41" mass="4488">MSTGAIVMMVVAILVVWGGLALAIHNLRRGDAQEMLEHRDL</sequence>
<dbReference type="Proteomes" id="UP000008914">
    <property type="component" value="Chromosome"/>
</dbReference>
<reference evidence="2 3" key="1">
    <citation type="journal article" date="2010" name="Stand. Genomic Sci.">
        <title>Complete genome sequence of Intrasporangium calvum type strain (7 KIP).</title>
        <authorList>
            <person name="Del Rio T.G."/>
            <person name="Chertkov O."/>
            <person name="Yasawong M."/>
            <person name="Lucas S."/>
            <person name="Deshpande S."/>
            <person name="Cheng J.F."/>
            <person name="Detter C."/>
            <person name="Tapia R."/>
            <person name="Han C."/>
            <person name="Goodwin L."/>
            <person name="Pitluck S."/>
            <person name="Liolios K."/>
            <person name="Ivanova N."/>
            <person name="Mavromatis K."/>
            <person name="Pati A."/>
            <person name="Chen A."/>
            <person name="Palaniappan K."/>
            <person name="Land M."/>
            <person name="Hauser L."/>
            <person name="Chang Y.J."/>
            <person name="Jeffries C.D."/>
            <person name="Rohde M."/>
            <person name="Pukall R."/>
            <person name="Sikorski J."/>
            <person name="Goker M."/>
            <person name="Woyke T."/>
            <person name="Bristow J."/>
            <person name="Eisen J.A."/>
            <person name="Markowitz V."/>
            <person name="Hugenholtz P."/>
            <person name="Kyrpides N.C."/>
            <person name="Klenk H.P."/>
            <person name="Lapidus A."/>
        </authorList>
    </citation>
    <scope>NUCLEOTIDE SEQUENCE [LARGE SCALE GENOMIC DNA]</scope>
    <source>
        <strain evidence="3">ATCC 23552 / DSM 43043 / JCM 3097 / NBRC 12989 / 7 KIP</strain>
    </source>
</reference>
<dbReference type="HOGENOM" id="CLU_3271299_0_0_11"/>
<keyword evidence="1" id="KW-0812">Transmembrane</keyword>
<accession>E6S5Y6</accession>
<proteinExistence type="predicted"/>
<dbReference type="EMBL" id="CP002343">
    <property type="protein sequence ID" value="ADU46726.1"/>
    <property type="molecule type" value="Genomic_DNA"/>
</dbReference>
<evidence type="ECO:0000313" key="3">
    <source>
        <dbReference type="Proteomes" id="UP000008914"/>
    </source>
</evidence>
<gene>
    <name evidence="2" type="ordered locus">Intca_0165</name>
</gene>
<name>E6S5Y6_INTC7</name>
<dbReference type="RefSeq" id="WP_013491048.1">
    <property type="nucleotide sequence ID" value="NC_014830.1"/>
</dbReference>
<dbReference type="Pfam" id="PF16951">
    <property type="entry name" value="MaAIMP_sms"/>
    <property type="match status" value="1"/>
</dbReference>
<dbReference type="InterPro" id="IPR031596">
    <property type="entry name" value="MaAIMP_sms"/>
</dbReference>